<dbReference type="InterPro" id="IPR002171">
    <property type="entry name" value="Ribosomal_uL2"/>
</dbReference>
<dbReference type="SUPFAM" id="SSF50249">
    <property type="entry name" value="Nucleic acid-binding proteins"/>
    <property type="match status" value="1"/>
</dbReference>
<evidence type="ECO:0000256" key="3">
    <source>
        <dbReference type="ARBA" id="ARBA00023274"/>
    </source>
</evidence>
<dbReference type="PANTHER" id="PTHR13691:SF73">
    <property type="entry name" value="LARGE RIBOSOMAL SUBUNIT PROTEIN UL2M"/>
    <property type="match status" value="1"/>
</dbReference>
<dbReference type="SUPFAM" id="SSF50104">
    <property type="entry name" value="Translation proteins SH3-like domain"/>
    <property type="match status" value="1"/>
</dbReference>
<evidence type="ECO:0000256" key="1">
    <source>
        <dbReference type="ARBA" id="ARBA00005636"/>
    </source>
</evidence>
<dbReference type="GO" id="GO:0005762">
    <property type="term" value="C:mitochondrial large ribosomal subunit"/>
    <property type="evidence" value="ECO:0007669"/>
    <property type="project" value="TreeGrafter"/>
</dbReference>
<dbReference type="InterPro" id="IPR012340">
    <property type="entry name" value="NA-bd_OB-fold"/>
</dbReference>
<dbReference type="AlphaFoldDB" id="A0A8C7EFH8"/>
<reference evidence="5" key="1">
    <citation type="submission" date="2025-08" db="UniProtKB">
        <authorList>
            <consortium name="Ensembl"/>
        </authorList>
    </citation>
    <scope>IDENTIFICATION</scope>
</reference>
<feature type="domain" description="Large ribosomal subunit protein uL2 RNA-binding" evidence="4">
    <location>
        <begin position="75"/>
        <end position="157"/>
    </location>
</feature>
<dbReference type="SMART" id="SM01383">
    <property type="entry name" value="Ribosomal_L2"/>
    <property type="match status" value="1"/>
</dbReference>
<protein>
    <recommendedName>
        <fullName evidence="4">Large ribosomal subunit protein uL2 RNA-binding domain-containing protein</fullName>
    </recommendedName>
</protein>
<name>A0A8C7EFH8_NOTPE</name>
<comment type="similarity">
    <text evidence="1">Belongs to the universal ribosomal protein uL2 family.</text>
</comment>
<dbReference type="GO" id="GO:0003735">
    <property type="term" value="F:structural constituent of ribosome"/>
    <property type="evidence" value="ECO:0007669"/>
    <property type="project" value="InterPro"/>
</dbReference>
<accession>A0A8C7EFH8</accession>
<dbReference type="Gene3D" id="2.40.50.140">
    <property type="entry name" value="Nucleic acid-binding proteins"/>
    <property type="match status" value="1"/>
</dbReference>
<evidence type="ECO:0000313" key="6">
    <source>
        <dbReference type="Proteomes" id="UP000694420"/>
    </source>
</evidence>
<keyword evidence="3" id="KW-0687">Ribonucleoprotein</keyword>
<dbReference type="Pfam" id="PF00181">
    <property type="entry name" value="Ribosomal_L2_N"/>
    <property type="match status" value="1"/>
</dbReference>
<evidence type="ECO:0000313" key="5">
    <source>
        <dbReference type="Ensembl" id="ENSNPEP00000016455.1"/>
    </source>
</evidence>
<dbReference type="Ensembl" id="ENSNPET00000016861.1">
    <property type="protein sequence ID" value="ENSNPEP00000016455.1"/>
    <property type="gene ID" value="ENSNPEG00000012262.1"/>
</dbReference>
<dbReference type="Gene3D" id="2.30.30.30">
    <property type="match status" value="1"/>
</dbReference>
<keyword evidence="2" id="KW-0689">Ribosomal protein</keyword>
<dbReference type="GO" id="GO:0003723">
    <property type="term" value="F:RNA binding"/>
    <property type="evidence" value="ECO:0007669"/>
    <property type="project" value="TreeGrafter"/>
</dbReference>
<sequence length="213" mass="22878">SPSCSLEVPGLNTAAPTQLLPAPPANCGAAQVFIYPMPSPWRALSASAARCTTDPLWKCRVKYTVRPVGMKKTGGRDHTGRIRVRGIGGGHKRRYRMVDFQRLRYEEGSPAAPFEEKVIDVRYDPCRSADIALVAGGNRKRWIVATENMQPGDILKNSPHIGRMAVLANEGDAYPLGALPVGTLICNLESHPGKGAQYIRAAGAFLGGHGCSS</sequence>
<keyword evidence="6" id="KW-1185">Reference proteome</keyword>
<dbReference type="InterPro" id="IPR014722">
    <property type="entry name" value="Rib_uL2_dom2"/>
</dbReference>
<dbReference type="PANTHER" id="PTHR13691">
    <property type="entry name" value="RIBOSOMAL PROTEIN L2"/>
    <property type="match status" value="1"/>
</dbReference>
<organism evidence="5 6">
    <name type="scientific">Nothoprocta perdicaria</name>
    <name type="common">Chilean tinamou</name>
    <name type="synonym">Crypturus perdicarius</name>
    <dbReference type="NCBI Taxonomy" id="30464"/>
    <lineage>
        <taxon>Eukaryota</taxon>
        <taxon>Metazoa</taxon>
        <taxon>Chordata</taxon>
        <taxon>Craniata</taxon>
        <taxon>Vertebrata</taxon>
        <taxon>Euteleostomi</taxon>
        <taxon>Archelosauria</taxon>
        <taxon>Archosauria</taxon>
        <taxon>Dinosauria</taxon>
        <taxon>Saurischia</taxon>
        <taxon>Theropoda</taxon>
        <taxon>Coelurosauria</taxon>
        <taxon>Aves</taxon>
        <taxon>Palaeognathae</taxon>
        <taxon>Tinamiformes</taxon>
        <taxon>Tinamidae</taxon>
        <taxon>Nothoprocta</taxon>
    </lineage>
</organism>
<proteinExistence type="inferred from homology"/>
<dbReference type="GO" id="GO:0032543">
    <property type="term" value="P:mitochondrial translation"/>
    <property type="evidence" value="ECO:0007669"/>
    <property type="project" value="TreeGrafter"/>
</dbReference>
<dbReference type="FunFam" id="2.40.50.140:FF:000157">
    <property type="entry name" value="39S ribosomal protein L2, mitochondrial"/>
    <property type="match status" value="1"/>
</dbReference>
<dbReference type="InterPro" id="IPR008991">
    <property type="entry name" value="Translation_prot_SH3-like_sf"/>
</dbReference>
<dbReference type="InterPro" id="IPR022666">
    <property type="entry name" value="Ribosomal_uL2_RNA-bd_dom"/>
</dbReference>
<reference evidence="5" key="2">
    <citation type="submission" date="2025-09" db="UniProtKB">
        <authorList>
            <consortium name="Ensembl"/>
        </authorList>
    </citation>
    <scope>IDENTIFICATION</scope>
</reference>
<evidence type="ECO:0000256" key="2">
    <source>
        <dbReference type="ARBA" id="ARBA00022980"/>
    </source>
</evidence>
<dbReference type="Proteomes" id="UP000694420">
    <property type="component" value="Unplaced"/>
</dbReference>
<evidence type="ECO:0000259" key="4">
    <source>
        <dbReference type="SMART" id="SM01383"/>
    </source>
</evidence>